<dbReference type="EMBL" id="MGFQ01000051">
    <property type="protein sequence ID" value="OGM08324.1"/>
    <property type="molecule type" value="Genomic_DNA"/>
</dbReference>
<sequence>MHYWAQPYGREYGFGGGSFMGFLFMVVFWAAVAFIFIMLIKGFYGHKHVYEHGKDEGDIEDVTSDKPLNILKERYAKGEINKKEFDEIKKDIS</sequence>
<dbReference type="AlphaFoldDB" id="A0A1F7WZQ4"/>
<gene>
    <name evidence="3" type="ORF">A2Z67_01465</name>
</gene>
<evidence type="ECO:0000313" key="4">
    <source>
        <dbReference type="Proteomes" id="UP000176939"/>
    </source>
</evidence>
<reference evidence="3 4" key="1">
    <citation type="journal article" date="2016" name="Nat. Commun.">
        <title>Thousands of microbial genomes shed light on interconnected biogeochemical processes in an aquifer system.</title>
        <authorList>
            <person name="Anantharaman K."/>
            <person name="Brown C.T."/>
            <person name="Hug L.A."/>
            <person name="Sharon I."/>
            <person name="Castelle C.J."/>
            <person name="Probst A.J."/>
            <person name="Thomas B.C."/>
            <person name="Singh A."/>
            <person name="Wilkins M.J."/>
            <person name="Karaoz U."/>
            <person name="Brodie E.L."/>
            <person name="Williams K.H."/>
            <person name="Hubbard S.S."/>
            <person name="Banfield J.F."/>
        </authorList>
    </citation>
    <scope>NUCLEOTIDE SEQUENCE [LARGE SCALE GENOMIC DNA]</scope>
</reference>
<dbReference type="InterPro" id="IPR018649">
    <property type="entry name" value="SHOCT"/>
</dbReference>
<name>A0A1F7WZQ4_9BACT</name>
<accession>A0A1F7WZQ4</accession>
<keyword evidence="1" id="KW-1133">Transmembrane helix</keyword>
<keyword evidence="1" id="KW-0472">Membrane</keyword>
<organism evidence="3 4">
    <name type="scientific">Candidatus Woesebacteria bacterium RBG_13_36_22</name>
    <dbReference type="NCBI Taxonomy" id="1802478"/>
    <lineage>
        <taxon>Bacteria</taxon>
        <taxon>Candidatus Woeseibacteriota</taxon>
    </lineage>
</organism>
<protein>
    <recommendedName>
        <fullName evidence="2">SHOCT domain-containing protein</fullName>
    </recommendedName>
</protein>
<proteinExistence type="predicted"/>
<evidence type="ECO:0000313" key="3">
    <source>
        <dbReference type="EMBL" id="OGM08324.1"/>
    </source>
</evidence>
<dbReference type="Proteomes" id="UP000176939">
    <property type="component" value="Unassembled WGS sequence"/>
</dbReference>
<feature type="domain" description="SHOCT" evidence="2">
    <location>
        <begin position="67"/>
        <end position="92"/>
    </location>
</feature>
<evidence type="ECO:0000259" key="2">
    <source>
        <dbReference type="Pfam" id="PF09851"/>
    </source>
</evidence>
<keyword evidence="1" id="KW-0812">Transmembrane</keyword>
<dbReference type="Pfam" id="PF09851">
    <property type="entry name" value="SHOCT"/>
    <property type="match status" value="1"/>
</dbReference>
<feature type="transmembrane region" description="Helical" evidence="1">
    <location>
        <begin position="20"/>
        <end position="40"/>
    </location>
</feature>
<comment type="caution">
    <text evidence="3">The sequence shown here is derived from an EMBL/GenBank/DDBJ whole genome shotgun (WGS) entry which is preliminary data.</text>
</comment>
<evidence type="ECO:0000256" key="1">
    <source>
        <dbReference type="SAM" id="Phobius"/>
    </source>
</evidence>